<dbReference type="SUPFAM" id="SSF51338">
    <property type="entry name" value="Composite domain of metallo-dependent hydrolases"/>
    <property type="match status" value="1"/>
</dbReference>
<dbReference type="Gene3D" id="3.20.20.140">
    <property type="entry name" value="Metal-dependent hydrolases"/>
    <property type="match status" value="1"/>
</dbReference>
<dbReference type="InterPro" id="IPR013108">
    <property type="entry name" value="Amidohydro_3"/>
</dbReference>
<dbReference type="CDD" id="cd01309">
    <property type="entry name" value="Met_dep_hydrolase_C"/>
    <property type="match status" value="1"/>
</dbReference>
<feature type="signal peptide" evidence="1">
    <location>
        <begin position="1"/>
        <end position="39"/>
    </location>
</feature>
<dbReference type="PANTHER" id="PTHR43135:SF3">
    <property type="entry name" value="ALPHA-D-RIBOSE 1-METHYLPHOSPHONATE 5-TRIPHOSPHATE DIPHOSPHATASE"/>
    <property type="match status" value="1"/>
</dbReference>
<dbReference type="Proteomes" id="UP001202281">
    <property type="component" value="Unassembled WGS sequence"/>
</dbReference>
<dbReference type="InterPro" id="IPR011059">
    <property type="entry name" value="Metal-dep_hydrolase_composite"/>
</dbReference>
<dbReference type="Pfam" id="PF07969">
    <property type="entry name" value="Amidohydro_3"/>
    <property type="match status" value="1"/>
</dbReference>
<name>A0ABT0BL33_9SPHN</name>
<dbReference type="InterPro" id="IPR051781">
    <property type="entry name" value="Metallo-dep_Hydrolase"/>
</dbReference>
<keyword evidence="4" id="KW-1185">Reference proteome</keyword>
<feature type="domain" description="Amidohydrolase 3" evidence="2">
    <location>
        <begin position="326"/>
        <end position="459"/>
    </location>
</feature>
<accession>A0ABT0BL33</accession>
<evidence type="ECO:0000313" key="3">
    <source>
        <dbReference type="EMBL" id="MCJ2185752.1"/>
    </source>
</evidence>
<evidence type="ECO:0000313" key="4">
    <source>
        <dbReference type="Proteomes" id="UP001202281"/>
    </source>
</evidence>
<keyword evidence="1" id="KW-0732">Signal</keyword>
<gene>
    <name evidence="3" type="ORF">MTR66_02860</name>
</gene>
<comment type="caution">
    <text evidence="3">The sequence shown here is derived from an EMBL/GenBank/DDBJ whole genome shotgun (WGS) entry which is preliminary data.</text>
</comment>
<dbReference type="EMBL" id="JALHLG010000003">
    <property type="protein sequence ID" value="MCJ2185752.1"/>
    <property type="molecule type" value="Genomic_DNA"/>
</dbReference>
<sequence length="481" mass="51219">MPHGSSAHRFAKALRKVPGRVAIMTALLTVPFPASPALAGSSAKAGPGAEYGSYPSTYKPLPSRETAIVNASILTAAGALIEHGTIVMRQGRILAVGKDVPVPAGAVTIDGTGKWVTPGVIDAHSHLGVFPAPAVKGQVDLNENVAPNTAEVWAEHAIWPQDPNFDRVRAGGVTSMLILPGSSNLFGGRGVAIKNVPALTAQAMKFPGAPYDLKMACGENPKSRYGSRGRSPATRMGNVAGYRKAWIDAADYLRKWDAYNEKTARGEDAAPPKRDLALETLAGVLKGEILVQNHCYRADEMATMIDLSKEFGYRITAFHHATEAYKVAGLLAANGICVATWADHWGFKMEAYDAIEENAAILAKAGVCVVMHSDSAERAQRLNVQAAIALAAGRRAGIDIPKTEAVKWFTAYPARIMGVADRTGTLEPGKMADVVMWNHDPFSIYAIAEKVFIDGALVFDADDPATQHRSDFELGQPAGDL</sequence>
<dbReference type="SUPFAM" id="SSF51556">
    <property type="entry name" value="Metallo-dependent hydrolases"/>
    <property type="match status" value="1"/>
</dbReference>
<reference evidence="3 4" key="1">
    <citation type="submission" date="2022-04" db="EMBL/GenBank/DDBJ databases">
        <title>Identification of a novel bacterium isolated from mangrove sediments.</title>
        <authorList>
            <person name="Pan X."/>
        </authorList>
    </citation>
    <scope>NUCLEOTIDE SEQUENCE [LARGE SCALE GENOMIC DNA]</scope>
    <source>
        <strain evidence="3 4">B2638</strain>
    </source>
</reference>
<evidence type="ECO:0000256" key="1">
    <source>
        <dbReference type="SAM" id="SignalP"/>
    </source>
</evidence>
<dbReference type="InterPro" id="IPR032466">
    <property type="entry name" value="Metal_Hydrolase"/>
</dbReference>
<proteinExistence type="predicted"/>
<protein>
    <submittedName>
        <fullName evidence="3">Amidohydrolase</fullName>
    </submittedName>
</protein>
<feature type="chain" id="PRO_5045995091" evidence="1">
    <location>
        <begin position="40"/>
        <end position="481"/>
    </location>
</feature>
<dbReference type="RefSeq" id="WP_243917714.1">
    <property type="nucleotide sequence ID" value="NZ_JALHLG010000003.1"/>
</dbReference>
<evidence type="ECO:0000259" key="2">
    <source>
        <dbReference type="Pfam" id="PF07969"/>
    </source>
</evidence>
<organism evidence="3 4">
    <name type="scientific">Novosphingobium beihaiensis</name>
    <dbReference type="NCBI Taxonomy" id="2930389"/>
    <lineage>
        <taxon>Bacteria</taxon>
        <taxon>Pseudomonadati</taxon>
        <taxon>Pseudomonadota</taxon>
        <taxon>Alphaproteobacteria</taxon>
        <taxon>Sphingomonadales</taxon>
        <taxon>Sphingomonadaceae</taxon>
        <taxon>Novosphingobium</taxon>
    </lineage>
</organism>
<dbReference type="PANTHER" id="PTHR43135">
    <property type="entry name" value="ALPHA-D-RIBOSE 1-METHYLPHOSPHONATE 5-TRIPHOSPHATE DIPHOSPHATASE"/>
    <property type="match status" value="1"/>
</dbReference>